<dbReference type="AlphaFoldDB" id="A0A9W7GBE1"/>
<evidence type="ECO:0000256" key="1">
    <source>
        <dbReference type="SAM" id="MobiDB-lite"/>
    </source>
</evidence>
<dbReference type="InterPro" id="IPR055364">
    <property type="entry name" value="PTHB1_CtH_dom"/>
</dbReference>
<evidence type="ECO:0000259" key="4">
    <source>
        <dbReference type="Pfam" id="PF23337"/>
    </source>
</evidence>
<name>A0A9W7GBE1_9STRA</name>
<dbReference type="GO" id="GO:0034464">
    <property type="term" value="C:BBSome"/>
    <property type="evidence" value="ECO:0007669"/>
    <property type="project" value="InterPro"/>
</dbReference>
<gene>
    <name evidence="7" type="ORF">TrCOL_g10249</name>
</gene>
<sequence length="863" mass="95375">MSLFKVKEFWQTKCGSDEEFDGAAIAVDTINNASVVCLGSISGFLRVYSPSSSTGYDVKDLLVEQDLSSPILSVLIGKFIPSSSSPAIAVLHPKRLCVFGLNANEGGGGASLDKIYDHALGINGQHFTACNMCYGGFGGDSDRDHICVQSMDGRIQIFEQDVHAFTRRLKNVLIPGPITYVDKIDSFVTANSQLQVECYKYNVLASSQSDGSEATAQAPDEDDLKKKRRASVTTMKGVTVDWSVCVGEPVLDIKVGKFCSSERKGQVDIIVVGANCLFAISESGSIRMQKKLGYDPSSMCLFDNPSGMPNQNLIVTSFDSTMNIFREQKVIWSSKLQSVPIACFVAEFQGHRGMIVTLDDEGFLSIVFLGTDPANESVVAPESKEFNYDDVDEEHRKLLGIIRASQSDNRVEPREKVVMRTQVPKNLDPPGSIHDLDGGWEHILTSCVRQDGGILQLTAKLFLTYTGTGSVKDVTCTLNLPPCVMTKDAAINIGSLRGGSATPMIIDITFYADAYVLPTSNVVEVTAMFLTPKGEPRTAMCSMKLPMCFFCRLQEPVKEPTYKFKLETNRQPVMLATLFDDMFQVLGEEEASSVGGQTANYVLTFRYWVNDDNGVPLNATVLLSKNAGRYRVQSHCLPALWWVGKELCERISGYFAATESSESGFEMSYNEPHLPLQDFFTCVDQHHHWRARLKECQSNLNDTSHQFRTIEKRLLLRFKDRNAVPLQQLDVLMSETYHRLLDLARVVEEAQANVARSGNGLSCAVHLMLLFVKLRYRLSEEEEEVLAAHISPVVLEGEGCGWEELTDLGVTDLLRTVLAKKSGQEGEGSSTGQVRVVMPEDTNKLKKHISIAVDRIHKGARLV</sequence>
<feature type="domain" description="PTHB1 C-terminal helix bundle" evidence="6">
    <location>
        <begin position="778"/>
        <end position="856"/>
    </location>
</feature>
<dbReference type="GO" id="GO:0016020">
    <property type="term" value="C:membrane"/>
    <property type="evidence" value="ECO:0007669"/>
    <property type="project" value="TreeGrafter"/>
</dbReference>
<dbReference type="InterPro" id="IPR028074">
    <property type="entry name" value="PHTB1_GAE_dom"/>
</dbReference>
<dbReference type="EMBL" id="BRYA01000175">
    <property type="protein sequence ID" value="GMI42580.1"/>
    <property type="molecule type" value="Genomic_DNA"/>
</dbReference>
<dbReference type="Pfam" id="PF14728">
    <property type="entry name" value="PTHB1_GAE"/>
    <property type="match status" value="1"/>
</dbReference>
<dbReference type="InterPro" id="IPR026511">
    <property type="entry name" value="PTHB1"/>
</dbReference>
<dbReference type="InterPro" id="IPR055363">
    <property type="entry name" value="PTHB1_hp_dom"/>
</dbReference>
<comment type="caution">
    <text evidence="7">The sequence shown here is derived from an EMBL/GenBank/DDBJ whole genome shotgun (WGS) entry which is preliminary data.</text>
</comment>
<accession>A0A9W7GBE1</accession>
<feature type="domain" description="PTHB1 GAE" evidence="3">
    <location>
        <begin position="459"/>
        <end position="542"/>
    </location>
</feature>
<feature type="domain" description="PTHB1 N-terminal" evidence="2">
    <location>
        <begin position="1"/>
        <end position="373"/>
    </location>
</feature>
<keyword evidence="8" id="KW-1185">Reference proteome</keyword>
<evidence type="ECO:0000313" key="8">
    <source>
        <dbReference type="Proteomes" id="UP001165065"/>
    </source>
</evidence>
<dbReference type="InterPro" id="IPR028073">
    <property type="entry name" value="PHTB1_N_dom"/>
</dbReference>
<dbReference type="Pfam" id="PF23338">
    <property type="entry name" value="PTHB1_hp"/>
    <property type="match status" value="1"/>
</dbReference>
<dbReference type="OrthoDB" id="10262646at2759"/>
<feature type="domain" description="PTHB1 platform" evidence="4">
    <location>
        <begin position="546"/>
        <end position="669"/>
    </location>
</feature>
<evidence type="ECO:0000259" key="5">
    <source>
        <dbReference type="Pfam" id="PF23338"/>
    </source>
</evidence>
<evidence type="ECO:0000259" key="6">
    <source>
        <dbReference type="Pfam" id="PF23339"/>
    </source>
</evidence>
<dbReference type="Pfam" id="PF23339">
    <property type="entry name" value="PTHB1_CtH"/>
    <property type="match status" value="1"/>
</dbReference>
<evidence type="ECO:0000259" key="2">
    <source>
        <dbReference type="Pfam" id="PF14727"/>
    </source>
</evidence>
<dbReference type="Pfam" id="PF14727">
    <property type="entry name" value="PHTB1_N"/>
    <property type="match status" value="1"/>
</dbReference>
<dbReference type="InterPro" id="IPR055362">
    <property type="entry name" value="PTHB1_pf_dom"/>
</dbReference>
<dbReference type="PANTHER" id="PTHR20991">
    <property type="entry name" value="PARATHYROID HORMONE-RESPONSIVE B1 GENE"/>
    <property type="match status" value="1"/>
</dbReference>
<evidence type="ECO:0000259" key="3">
    <source>
        <dbReference type="Pfam" id="PF14728"/>
    </source>
</evidence>
<reference evidence="8" key="1">
    <citation type="journal article" date="2023" name="Commun. Biol.">
        <title>Genome analysis of Parmales, the sister group of diatoms, reveals the evolutionary specialization of diatoms from phago-mixotrophs to photoautotrophs.</title>
        <authorList>
            <person name="Ban H."/>
            <person name="Sato S."/>
            <person name="Yoshikawa S."/>
            <person name="Yamada K."/>
            <person name="Nakamura Y."/>
            <person name="Ichinomiya M."/>
            <person name="Sato N."/>
            <person name="Blanc-Mathieu R."/>
            <person name="Endo H."/>
            <person name="Kuwata A."/>
            <person name="Ogata H."/>
        </authorList>
    </citation>
    <scope>NUCLEOTIDE SEQUENCE [LARGE SCALE GENOMIC DNA]</scope>
</reference>
<organism evidence="7 8">
    <name type="scientific">Triparma columacea</name>
    <dbReference type="NCBI Taxonomy" id="722753"/>
    <lineage>
        <taxon>Eukaryota</taxon>
        <taxon>Sar</taxon>
        <taxon>Stramenopiles</taxon>
        <taxon>Ochrophyta</taxon>
        <taxon>Bolidophyceae</taxon>
        <taxon>Parmales</taxon>
        <taxon>Triparmaceae</taxon>
        <taxon>Triparma</taxon>
    </lineage>
</organism>
<protein>
    <submittedName>
        <fullName evidence="7">Uncharacterized protein</fullName>
    </submittedName>
</protein>
<dbReference type="GO" id="GO:0060271">
    <property type="term" value="P:cilium assembly"/>
    <property type="evidence" value="ECO:0007669"/>
    <property type="project" value="TreeGrafter"/>
</dbReference>
<dbReference type="Pfam" id="PF23337">
    <property type="entry name" value="PTHB1_pf"/>
    <property type="match status" value="1"/>
</dbReference>
<feature type="domain" description="PTHB1 hairpin" evidence="5">
    <location>
        <begin position="673"/>
        <end position="775"/>
    </location>
</feature>
<feature type="region of interest" description="Disordered" evidence="1">
    <location>
        <begin position="210"/>
        <end position="229"/>
    </location>
</feature>
<dbReference type="Proteomes" id="UP001165065">
    <property type="component" value="Unassembled WGS sequence"/>
</dbReference>
<evidence type="ECO:0000313" key="7">
    <source>
        <dbReference type="EMBL" id="GMI42580.1"/>
    </source>
</evidence>
<proteinExistence type="predicted"/>
<dbReference type="PANTHER" id="PTHR20991:SF0">
    <property type="entry name" value="PROTEIN PTHB1"/>
    <property type="match status" value="1"/>
</dbReference>